<keyword evidence="3" id="KW-1185">Reference proteome</keyword>
<reference evidence="2 3" key="1">
    <citation type="submission" date="2017-06" db="EMBL/GenBank/DDBJ databases">
        <title>Complete Genome Sequence of Streptomyces hawaiiensis NRRL 15010 and insights into acyldepsipeptides biosynthesis.</title>
        <authorList>
            <person name="Mariita R.M."/>
            <person name="Sello J.K."/>
        </authorList>
    </citation>
    <scope>NUCLEOTIDE SEQUENCE [LARGE SCALE GENOMIC DNA]</scope>
    <source>
        <strain evidence="2 3">ATCC 12236</strain>
    </source>
</reference>
<dbReference type="EMBL" id="CP021978">
    <property type="protein sequence ID" value="QCD60055.1"/>
    <property type="molecule type" value="Genomic_DNA"/>
</dbReference>
<evidence type="ECO:0000256" key="1">
    <source>
        <dbReference type="SAM" id="Phobius"/>
    </source>
</evidence>
<sequence>MTGALKDATGTAVIPMHVSGIALVVAAAALLTTEKHVVNHRLWPSPAGPQEPACRGSQRT</sequence>
<keyword evidence="1" id="KW-1133">Transmembrane helix</keyword>
<accession>A0A6G5RPG9</accession>
<gene>
    <name evidence="2" type="ORF">CEB94_38705</name>
</gene>
<evidence type="ECO:0000313" key="2">
    <source>
        <dbReference type="EMBL" id="QCD60055.1"/>
    </source>
</evidence>
<keyword evidence="1" id="KW-0472">Membrane</keyword>
<name>A0A6G5RPG9_9ACTN</name>
<keyword evidence="1" id="KW-0812">Transmembrane</keyword>
<feature type="transmembrane region" description="Helical" evidence="1">
    <location>
        <begin position="12"/>
        <end position="31"/>
    </location>
</feature>
<organism evidence="2 3">
    <name type="scientific">Streptomyces hawaiiensis</name>
    <dbReference type="NCBI Taxonomy" id="67305"/>
    <lineage>
        <taxon>Bacteria</taxon>
        <taxon>Bacillati</taxon>
        <taxon>Actinomycetota</taxon>
        <taxon>Actinomycetes</taxon>
        <taxon>Kitasatosporales</taxon>
        <taxon>Streptomycetaceae</taxon>
        <taxon>Streptomyces</taxon>
    </lineage>
</organism>
<dbReference type="KEGG" id="shaw:CEB94_38705"/>
<dbReference type="AlphaFoldDB" id="A0A6G5RPG9"/>
<evidence type="ECO:0000313" key="3">
    <source>
        <dbReference type="Proteomes" id="UP000495940"/>
    </source>
</evidence>
<dbReference type="Proteomes" id="UP000495940">
    <property type="component" value="Chromosome"/>
</dbReference>
<protein>
    <submittedName>
        <fullName evidence="2">Uncharacterized protein</fullName>
    </submittedName>
</protein>
<proteinExistence type="predicted"/>